<dbReference type="AlphaFoldDB" id="A0A1M6WGH6"/>
<dbReference type="EMBL" id="FNTI01000001">
    <property type="protein sequence ID" value="SEC82373.1"/>
    <property type="molecule type" value="Genomic_DNA"/>
</dbReference>
<gene>
    <name evidence="1" type="ORF">SAMN05444171_2343</name>
</gene>
<evidence type="ECO:0000313" key="1">
    <source>
        <dbReference type="EMBL" id="SEC82373.1"/>
    </source>
</evidence>
<dbReference type="SUPFAM" id="SSF48613">
    <property type="entry name" value="Heme oxygenase-like"/>
    <property type="match status" value="1"/>
</dbReference>
<dbReference type="RefSeq" id="WP_074819095.1">
    <property type="nucleotide sequence ID" value="NZ_LT670845.1"/>
</dbReference>
<dbReference type="OrthoDB" id="8442556at2"/>
<organism evidence="1 2">
    <name type="scientific">Bradyrhizobium lablabi</name>
    <dbReference type="NCBI Taxonomy" id="722472"/>
    <lineage>
        <taxon>Bacteria</taxon>
        <taxon>Pseudomonadati</taxon>
        <taxon>Pseudomonadota</taxon>
        <taxon>Alphaproteobacteria</taxon>
        <taxon>Hyphomicrobiales</taxon>
        <taxon>Nitrobacteraceae</taxon>
        <taxon>Bradyrhizobium</taxon>
    </lineage>
</organism>
<evidence type="ECO:0000313" key="2">
    <source>
        <dbReference type="Proteomes" id="UP000183208"/>
    </source>
</evidence>
<dbReference type="Proteomes" id="UP000183208">
    <property type="component" value="Unassembled WGS sequence"/>
</dbReference>
<proteinExistence type="predicted"/>
<protein>
    <submittedName>
        <fullName evidence="1">Iron-containing redox enzyme</fullName>
    </submittedName>
</protein>
<reference evidence="1 2" key="1">
    <citation type="submission" date="2016-10" db="EMBL/GenBank/DDBJ databases">
        <authorList>
            <person name="de Groot N.N."/>
        </authorList>
    </citation>
    <scope>NUCLEOTIDE SEQUENCE [LARGE SCALE GENOMIC DNA]</scope>
    <source>
        <strain evidence="1 2">GAS522</strain>
    </source>
</reference>
<dbReference type="Pfam" id="PF14518">
    <property type="entry name" value="Haem_oxygenas_2"/>
    <property type="match status" value="1"/>
</dbReference>
<dbReference type="Gene3D" id="1.20.910.10">
    <property type="entry name" value="Heme oxygenase-like"/>
    <property type="match status" value="1"/>
</dbReference>
<name>A0A1M6WGH6_9BRAD</name>
<sequence>MTKPVAATTHNYSAEAHHAFDELDRRVDGVFEQLKAWRGWQLFVHPDTHHDQMLAMIREILKAVTWYQPHTTEAGFHMIGRLAKSEVKLVQALCSHKAEEAEHGLWALEDHGILADKAAKAKKEPSSPAAFAVASVWWRMAQVEDAFGYLGAEYLFEKLTALVTQAALPVIEERDLPRGGLRFVIEHATEDAKHAKFLKHLILDVVTRYPESVVAMNRCFDYFNAVYPLPVWDEAYERAMRA</sequence>
<dbReference type="InterPro" id="IPR016084">
    <property type="entry name" value="Haem_Oase-like_multi-hlx"/>
</dbReference>
<accession>A0A1M6WGH6</accession>